<dbReference type="InterPro" id="IPR009619">
    <property type="entry name" value="CrgA"/>
</dbReference>
<evidence type="ECO:0000256" key="1">
    <source>
        <dbReference type="ARBA" id="ARBA00022475"/>
    </source>
</evidence>
<dbReference type="AlphaFoldDB" id="A0A1Q5PSJ7"/>
<gene>
    <name evidence="7" type="primary">crgA</name>
    <name evidence="9" type="ORF">BM477_00860</name>
</gene>
<feature type="compositionally biased region" description="Basic residues" evidence="8">
    <location>
        <begin position="1"/>
        <end position="11"/>
    </location>
</feature>
<feature type="region of interest" description="Disordered" evidence="8">
    <location>
        <begin position="1"/>
        <end position="21"/>
    </location>
</feature>
<dbReference type="Proteomes" id="UP000186465">
    <property type="component" value="Unassembled WGS sequence"/>
</dbReference>
<keyword evidence="2 7" id="KW-0132">Cell division</keyword>
<feature type="transmembrane region" description="Helical" evidence="7">
    <location>
        <begin position="72"/>
        <end position="89"/>
    </location>
</feature>
<proteinExistence type="inferred from homology"/>
<dbReference type="STRING" id="156892.BM477_00860"/>
<feature type="transmembrane region" description="Helical" evidence="7">
    <location>
        <begin position="38"/>
        <end position="60"/>
    </location>
</feature>
<evidence type="ECO:0000313" key="10">
    <source>
        <dbReference type="Proteomes" id="UP000186465"/>
    </source>
</evidence>
<comment type="subcellular location">
    <subcellularLocation>
        <location evidence="7">Cell membrane</location>
        <topology evidence="7">Multi-pass membrane protein</topology>
    </subcellularLocation>
</comment>
<reference evidence="10" key="1">
    <citation type="submission" date="2016-11" db="EMBL/GenBank/DDBJ databases">
        <title>Actinomyces gypaetusis sp. nov. isolated from Gypaetus barbatus in Qinghai Tibet Plateau China.</title>
        <authorList>
            <person name="Meng X."/>
        </authorList>
    </citation>
    <scope>NUCLEOTIDE SEQUENCE [LARGE SCALE GENOMIC DNA]</scope>
    <source>
        <strain evidence="10">DSM 15383</strain>
    </source>
</reference>
<dbReference type="GO" id="GO:0051301">
    <property type="term" value="P:cell division"/>
    <property type="evidence" value="ECO:0007669"/>
    <property type="project" value="UniProtKB-UniRule"/>
</dbReference>
<comment type="function">
    <text evidence="7">Involved in cell division.</text>
</comment>
<comment type="caution">
    <text evidence="9">The sequence shown here is derived from an EMBL/GenBank/DDBJ whole genome shotgun (WGS) entry which is preliminary data.</text>
</comment>
<evidence type="ECO:0000256" key="8">
    <source>
        <dbReference type="SAM" id="MobiDB-lite"/>
    </source>
</evidence>
<evidence type="ECO:0000256" key="5">
    <source>
        <dbReference type="ARBA" id="ARBA00023136"/>
    </source>
</evidence>
<keyword evidence="6 7" id="KW-0131">Cell cycle</keyword>
<keyword evidence="5 7" id="KW-0472">Membrane</keyword>
<evidence type="ECO:0000313" key="9">
    <source>
        <dbReference type="EMBL" id="OKL50551.1"/>
    </source>
</evidence>
<dbReference type="RefSeq" id="WP_075360789.1">
    <property type="nucleotide sequence ID" value="NZ_MPDM01000001.1"/>
</dbReference>
<organism evidence="9 10">
    <name type="scientific">Boudabousia marimammalium</name>
    <dbReference type="NCBI Taxonomy" id="156892"/>
    <lineage>
        <taxon>Bacteria</taxon>
        <taxon>Bacillati</taxon>
        <taxon>Actinomycetota</taxon>
        <taxon>Actinomycetes</taxon>
        <taxon>Actinomycetales</taxon>
        <taxon>Actinomycetaceae</taxon>
        <taxon>Boudabousia</taxon>
    </lineage>
</organism>
<keyword evidence="1 7" id="KW-1003">Cell membrane</keyword>
<sequence>MPESRKRKKNGKSVSQIAEKKTEIKPDWTEGIKPSPSWWAPVFCTLAIIGLIWLAIYYMWSAQYPIPGIGHWNMGIGLGFIFAGFLMVMRWR</sequence>
<evidence type="ECO:0000256" key="3">
    <source>
        <dbReference type="ARBA" id="ARBA00022692"/>
    </source>
</evidence>
<keyword evidence="3 7" id="KW-0812">Transmembrane</keyword>
<dbReference type="HAMAP" id="MF_00631">
    <property type="entry name" value="CrgA"/>
    <property type="match status" value="1"/>
</dbReference>
<accession>A0A1Q5PSJ7</accession>
<evidence type="ECO:0000256" key="4">
    <source>
        <dbReference type="ARBA" id="ARBA00022989"/>
    </source>
</evidence>
<dbReference type="GO" id="GO:0005886">
    <property type="term" value="C:plasma membrane"/>
    <property type="evidence" value="ECO:0007669"/>
    <property type="project" value="UniProtKB-SubCell"/>
</dbReference>
<evidence type="ECO:0000256" key="6">
    <source>
        <dbReference type="ARBA" id="ARBA00023306"/>
    </source>
</evidence>
<name>A0A1Q5PSJ7_9ACTO</name>
<evidence type="ECO:0000256" key="2">
    <source>
        <dbReference type="ARBA" id="ARBA00022618"/>
    </source>
</evidence>
<keyword evidence="4 7" id="KW-1133">Transmembrane helix</keyword>
<dbReference type="OrthoDB" id="5189646at2"/>
<dbReference type="EMBL" id="MPDM01000001">
    <property type="protein sequence ID" value="OKL50551.1"/>
    <property type="molecule type" value="Genomic_DNA"/>
</dbReference>
<protein>
    <recommendedName>
        <fullName evidence="7">Cell division protein CrgA</fullName>
    </recommendedName>
</protein>
<evidence type="ECO:0000256" key="7">
    <source>
        <dbReference type="HAMAP-Rule" id="MF_00631"/>
    </source>
</evidence>
<keyword evidence="10" id="KW-1185">Reference proteome</keyword>
<comment type="similarity">
    <text evidence="7">Belongs to the CrgA family.</text>
</comment>
<dbReference type="Pfam" id="PF06781">
    <property type="entry name" value="CrgA"/>
    <property type="match status" value="1"/>
</dbReference>